<evidence type="ECO:0000256" key="1">
    <source>
        <dbReference type="ARBA" id="ARBA00023015"/>
    </source>
</evidence>
<dbReference type="OrthoDB" id="9127033at2"/>
<proteinExistence type="predicted"/>
<dbReference type="PROSITE" id="PS50042">
    <property type="entry name" value="CNMP_BINDING_3"/>
    <property type="match status" value="1"/>
</dbReference>
<accession>A0A2N3HT54</accession>
<dbReference type="GO" id="GO:0003677">
    <property type="term" value="F:DNA binding"/>
    <property type="evidence" value="ECO:0007669"/>
    <property type="project" value="UniProtKB-KW"/>
</dbReference>
<name>A0A2N3HT54_9BACT</name>
<dbReference type="RefSeq" id="WP_101262773.1">
    <property type="nucleotide sequence ID" value="NZ_MVDD01000016.1"/>
</dbReference>
<dbReference type="CDD" id="cd00038">
    <property type="entry name" value="CAP_ED"/>
    <property type="match status" value="1"/>
</dbReference>
<dbReference type="Pfam" id="PF00027">
    <property type="entry name" value="cNMP_binding"/>
    <property type="match status" value="1"/>
</dbReference>
<dbReference type="PANTHER" id="PTHR24567:SF26">
    <property type="entry name" value="REGULATORY PROTEIN YEIL"/>
    <property type="match status" value="1"/>
</dbReference>
<reference evidence="6 7" key="1">
    <citation type="journal article" date="2017" name="Front. Microbiol.">
        <title>Labilibaculum manganireducens gen. nov., sp. nov. and Labilibaculum filiforme sp. nov., Novel Bacteroidetes Isolated from Subsurface Sediments of the Baltic Sea.</title>
        <authorList>
            <person name="Vandieken V."/>
            <person name="Marshall I.P."/>
            <person name="Niemann H."/>
            <person name="Engelen B."/>
            <person name="Cypionka H."/>
        </authorList>
    </citation>
    <scope>NUCLEOTIDE SEQUENCE [LARGE SCALE GENOMIC DNA]</scope>
    <source>
        <strain evidence="6 7">59.16B</strain>
    </source>
</reference>
<dbReference type="Pfam" id="PF13545">
    <property type="entry name" value="HTH_Crp_2"/>
    <property type="match status" value="1"/>
</dbReference>
<sequence length="234" mass="26336">MLQQPDTTVFSNCETCADKSCAVQMLSDTELALLNGSYHETVFEKGDIILSEGSSSAYVIYLRKGLVKEYGKGDQNQEYILQVIKPHSYLGLHSIFSDGGNHYSYMALTSVKVCYIELKAFSSFIKENGQFGYEILNSVCSDSVRNYHRFVDQHQKKIFGKVADALLYFSSVIFESSNFTLPLSRKEISYMIGTSRESVSKQICGFESDKIIKVNGRNISILDMDKLKQISRVG</sequence>
<keyword evidence="7" id="KW-1185">Reference proteome</keyword>
<dbReference type="AlphaFoldDB" id="A0A2N3HT54"/>
<feature type="domain" description="HTH crp-type" evidence="5">
    <location>
        <begin position="156"/>
        <end position="225"/>
    </location>
</feature>
<gene>
    <name evidence="6" type="ORF">BZG02_16480</name>
</gene>
<keyword evidence="1" id="KW-0805">Transcription regulation</keyword>
<dbReference type="GO" id="GO:0003700">
    <property type="term" value="F:DNA-binding transcription factor activity"/>
    <property type="evidence" value="ECO:0007669"/>
    <property type="project" value="TreeGrafter"/>
</dbReference>
<keyword evidence="3" id="KW-0804">Transcription</keyword>
<dbReference type="SUPFAM" id="SSF51206">
    <property type="entry name" value="cAMP-binding domain-like"/>
    <property type="match status" value="1"/>
</dbReference>
<keyword evidence="2" id="KW-0238">DNA-binding</keyword>
<dbReference type="Gene3D" id="1.10.10.10">
    <property type="entry name" value="Winged helix-like DNA-binding domain superfamily/Winged helix DNA-binding domain"/>
    <property type="match status" value="1"/>
</dbReference>
<organism evidence="6 7">
    <name type="scientific">Labilibaculum filiforme</name>
    <dbReference type="NCBI Taxonomy" id="1940526"/>
    <lineage>
        <taxon>Bacteria</taxon>
        <taxon>Pseudomonadati</taxon>
        <taxon>Bacteroidota</taxon>
        <taxon>Bacteroidia</taxon>
        <taxon>Marinilabiliales</taxon>
        <taxon>Marinifilaceae</taxon>
        <taxon>Labilibaculum</taxon>
    </lineage>
</organism>
<dbReference type="InterPro" id="IPR050397">
    <property type="entry name" value="Env_Response_Regulators"/>
</dbReference>
<dbReference type="InterPro" id="IPR014710">
    <property type="entry name" value="RmlC-like_jellyroll"/>
</dbReference>
<dbReference type="InterPro" id="IPR018490">
    <property type="entry name" value="cNMP-bd_dom_sf"/>
</dbReference>
<dbReference type="InterPro" id="IPR036388">
    <property type="entry name" value="WH-like_DNA-bd_sf"/>
</dbReference>
<dbReference type="PROSITE" id="PS51063">
    <property type="entry name" value="HTH_CRP_2"/>
    <property type="match status" value="1"/>
</dbReference>
<dbReference type="PANTHER" id="PTHR24567">
    <property type="entry name" value="CRP FAMILY TRANSCRIPTIONAL REGULATORY PROTEIN"/>
    <property type="match status" value="1"/>
</dbReference>
<evidence type="ECO:0008006" key="8">
    <source>
        <dbReference type="Google" id="ProtNLM"/>
    </source>
</evidence>
<dbReference type="InterPro" id="IPR036390">
    <property type="entry name" value="WH_DNA-bd_sf"/>
</dbReference>
<dbReference type="Gene3D" id="2.60.120.10">
    <property type="entry name" value="Jelly Rolls"/>
    <property type="match status" value="1"/>
</dbReference>
<protein>
    <recommendedName>
        <fullName evidence="8">Crp/Fnr family transcriptional regulator</fullName>
    </recommendedName>
</protein>
<evidence type="ECO:0000256" key="2">
    <source>
        <dbReference type="ARBA" id="ARBA00023125"/>
    </source>
</evidence>
<dbReference type="GO" id="GO:0005829">
    <property type="term" value="C:cytosol"/>
    <property type="evidence" value="ECO:0007669"/>
    <property type="project" value="TreeGrafter"/>
</dbReference>
<comment type="caution">
    <text evidence="6">The sequence shown here is derived from an EMBL/GenBank/DDBJ whole genome shotgun (WGS) entry which is preliminary data.</text>
</comment>
<evidence type="ECO:0000313" key="7">
    <source>
        <dbReference type="Proteomes" id="UP000233535"/>
    </source>
</evidence>
<evidence type="ECO:0000259" key="5">
    <source>
        <dbReference type="PROSITE" id="PS51063"/>
    </source>
</evidence>
<dbReference type="SUPFAM" id="SSF46785">
    <property type="entry name" value="Winged helix' DNA-binding domain"/>
    <property type="match status" value="1"/>
</dbReference>
<dbReference type="SMART" id="SM00419">
    <property type="entry name" value="HTH_CRP"/>
    <property type="match status" value="1"/>
</dbReference>
<dbReference type="EMBL" id="MVDD01000016">
    <property type="protein sequence ID" value="PKQ61229.1"/>
    <property type="molecule type" value="Genomic_DNA"/>
</dbReference>
<dbReference type="SMART" id="SM00100">
    <property type="entry name" value="cNMP"/>
    <property type="match status" value="1"/>
</dbReference>
<dbReference type="InterPro" id="IPR000595">
    <property type="entry name" value="cNMP-bd_dom"/>
</dbReference>
<evidence type="ECO:0000256" key="3">
    <source>
        <dbReference type="ARBA" id="ARBA00023163"/>
    </source>
</evidence>
<dbReference type="Proteomes" id="UP000233535">
    <property type="component" value="Unassembled WGS sequence"/>
</dbReference>
<evidence type="ECO:0000259" key="4">
    <source>
        <dbReference type="PROSITE" id="PS50042"/>
    </source>
</evidence>
<dbReference type="InterPro" id="IPR012318">
    <property type="entry name" value="HTH_CRP"/>
</dbReference>
<feature type="domain" description="Cyclic nucleotide-binding" evidence="4">
    <location>
        <begin position="22"/>
        <end position="125"/>
    </location>
</feature>
<evidence type="ECO:0000313" key="6">
    <source>
        <dbReference type="EMBL" id="PKQ61229.1"/>
    </source>
</evidence>